<keyword evidence="2" id="KW-1185">Reference proteome</keyword>
<dbReference type="OrthoDB" id="10251809at2759"/>
<gene>
    <name evidence="1" type="ORF">RFI_16630</name>
</gene>
<protein>
    <recommendedName>
        <fullName evidence="3">Kelch motif family protein</fullName>
    </recommendedName>
</protein>
<organism evidence="1 2">
    <name type="scientific">Reticulomyxa filosa</name>
    <dbReference type="NCBI Taxonomy" id="46433"/>
    <lineage>
        <taxon>Eukaryota</taxon>
        <taxon>Sar</taxon>
        <taxon>Rhizaria</taxon>
        <taxon>Retaria</taxon>
        <taxon>Foraminifera</taxon>
        <taxon>Monothalamids</taxon>
        <taxon>Reticulomyxidae</taxon>
        <taxon>Reticulomyxa</taxon>
    </lineage>
</organism>
<dbReference type="SUPFAM" id="SSF50965">
    <property type="entry name" value="Galactose oxidase, central domain"/>
    <property type="match status" value="1"/>
</dbReference>
<feature type="non-terminal residue" evidence="1">
    <location>
        <position position="371"/>
    </location>
</feature>
<dbReference type="Pfam" id="PF01344">
    <property type="entry name" value="Kelch_1"/>
    <property type="match status" value="1"/>
</dbReference>
<dbReference type="InterPro" id="IPR006652">
    <property type="entry name" value="Kelch_1"/>
</dbReference>
<sequence>MNQIPGHFQDLSAFPIPLSESQCVLYKHEILICGGFRERDCYSYHTIKNEYKHICSYPSDVMLRGHCLVKLVNNSKGSDCITLLSFGRSLYAESHTLMMSYVSVWDNDSKMNKSKDNNVWVPFTDNNDCLISIGRDEDDYEGVRAVVGGSNNHLLFITYEPENIDVFDLNTFQYIKRGTLPAGYSVFKHCFVLKPKDGLEMMNTIKHGNKNEKKNKNEMLLFCKKTGLSIEYDEDNNTFQFHKLPICDDISPFYRYSYVYVSGVILLFGGWNGSFLSKVVSKSVHKYSIRENKWTTFENSLPIPLSDSVAILNQDGTYLHIIGGKKNCLTSVPTHMKTKVSKWLNEKNDKTDQIIKEEKHDLQNKIDKDAI</sequence>
<accession>X6N3D3</accession>
<dbReference type="InterPro" id="IPR015915">
    <property type="entry name" value="Kelch-typ_b-propeller"/>
</dbReference>
<dbReference type="InterPro" id="IPR011043">
    <property type="entry name" value="Gal_Oxase/kelch_b-propeller"/>
</dbReference>
<dbReference type="EMBL" id="ASPP01012468">
    <property type="protein sequence ID" value="ETO20586.1"/>
    <property type="molecule type" value="Genomic_DNA"/>
</dbReference>
<comment type="caution">
    <text evidence="1">The sequence shown here is derived from an EMBL/GenBank/DDBJ whole genome shotgun (WGS) entry which is preliminary data.</text>
</comment>
<reference evidence="1 2" key="1">
    <citation type="journal article" date="2013" name="Curr. Biol.">
        <title>The Genome of the Foraminiferan Reticulomyxa filosa.</title>
        <authorList>
            <person name="Glockner G."/>
            <person name="Hulsmann N."/>
            <person name="Schleicher M."/>
            <person name="Noegel A.A."/>
            <person name="Eichinger L."/>
            <person name="Gallinger C."/>
            <person name="Pawlowski J."/>
            <person name="Sierra R."/>
            <person name="Euteneuer U."/>
            <person name="Pillet L."/>
            <person name="Moustafa A."/>
            <person name="Platzer M."/>
            <person name="Groth M."/>
            <person name="Szafranski K."/>
            <person name="Schliwa M."/>
        </authorList>
    </citation>
    <scope>NUCLEOTIDE SEQUENCE [LARGE SCALE GENOMIC DNA]</scope>
</reference>
<name>X6N3D3_RETFI</name>
<proteinExistence type="predicted"/>
<evidence type="ECO:0008006" key="3">
    <source>
        <dbReference type="Google" id="ProtNLM"/>
    </source>
</evidence>
<dbReference type="Proteomes" id="UP000023152">
    <property type="component" value="Unassembled WGS sequence"/>
</dbReference>
<evidence type="ECO:0000313" key="1">
    <source>
        <dbReference type="EMBL" id="ETO20586.1"/>
    </source>
</evidence>
<dbReference type="Gene3D" id="2.120.10.80">
    <property type="entry name" value="Kelch-type beta propeller"/>
    <property type="match status" value="1"/>
</dbReference>
<evidence type="ECO:0000313" key="2">
    <source>
        <dbReference type="Proteomes" id="UP000023152"/>
    </source>
</evidence>
<dbReference type="AlphaFoldDB" id="X6N3D3"/>